<dbReference type="PANTHER" id="PTHR24049">
    <property type="entry name" value="CRUMBS FAMILY MEMBER"/>
    <property type="match status" value="1"/>
</dbReference>
<feature type="disulfide bond" evidence="6">
    <location>
        <begin position="915"/>
        <end position="924"/>
    </location>
</feature>
<dbReference type="PRINTS" id="PR01983">
    <property type="entry name" value="NOTCH"/>
</dbReference>
<dbReference type="Proteomes" id="UP000695007">
    <property type="component" value="Unplaced"/>
</dbReference>
<dbReference type="PROSITE" id="PS50025">
    <property type="entry name" value="LAM_G_DOMAIN"/>
    <property type="match status" value="2"/>
</dbReference>
<feature type="disulfide bond" evidence="6">
    <location>
        <begin position="247"/>
        <end position="256"/>
    </location>
</feature>
<dbReference type="Gene3D" id="2.10.25.10">
    <property type="entry name" value="Laminin"/>
    <property type="match status" value="8"/>
</dbReference>
<comment type="caution">
    <text evidence="6">Lacks conserved residue(s) required for the propagation of feature annotation.</text>
</comment>
<dbReference type="PROSITE" id="PS00010">
    <property type="entry name" value="ASX_HYDROXYL"/>
    <property type="match status" value="3"/>
</dbReference>
<name>A0AAJ6VKW2_9HYME</name>
<dbReference type="FunFam" id="2.10.25.10:FF:000125">
    <property type="entry name" value="Neurogenic locus notch protein-like"/>
    <property type="match status" value="1"/>
</dbReference>
<evidence type="ECO:0000256" key="6">
    <source>
        <dbReference type="PROSITE-ProRule" id="PRU00076"/>
    </source>
</evidence>
<feature type="domain" description="EGF-like" evidence="8">
    <location>
        <begin position="259"/>
        <end position="297"/>
    </location>
</feature>
<keyword evidence="1 6" id="KW-0245">EGF-like domain</keyword>
<evidence type="ECO:0000313" key="9">
    <source>
        <dbReference type="Proteomes" id="UP000695007"/>
    </source>
</evidence>
<dbReference type="InterPro" id="IPR051022">
    <property type="entry name" value="Notch_Cell-Fate_Det"/>
</dbReference>
<dbReference type="InterPro" id="IPR013320">
    <property type="entry name" value="ConA-like_dom_sf"/>
</dbReference>
<dbReference type="PROSITE" id="PS01187">
    <property type="entry name" value="EGF_CA"/>
    <property type="match status" value="3"/>
</dbReference>
<feature type="domain" description="Laminin G" evidence="7">
    <location>
        <begin position="699"/>
        <end position="887"/>
    </location>
</feature>
<feature type="domain" description="Laminin G" evidence="7">
    <location>
        <begin position="932"/>
        <end position="1125"/>
    </location>
</feature>
<feature type="disulfide bond" evidence="6">
    <location>
        <begin position="171"/>
        <end position="180"/>
    </location>
</feature>
<dbReference type="InterPro" id="IPR000742">
    <property type="entry name" value="EGF"/>
</dbReference>
<dbReference type="InterPro" id="IPR001881">
    <property type="entry name" value="EGF-like_Ca-bd_dom"/>
</dbReference>
<evidence type="ECO:0000256" key="1">
    <source>
        <dbReference type="ARBA" id="ARBA00022536"/>
    </source>
</evidence>
<dbReference type="GO" id="GO:0005509">
    <property type="term" value="F:calcium ion binding"/>
    <property type="evidence" value="ECO:0007669"/>
    <property type="project" value="InterPro"/>
</dbReference>
<keyword evidence="3" id="KW-0677">Repeat</keyword>
<dbReference type="Pfam" id="PF02210">
    <property type="entry name" value="Laminin_G_2"/>
    <property type="match status" value="1"/>
</dbReference>
<dbReference type="SMART" id="SM00179">
    <property type="entry name" value="EGF_CA"/>
    <property type="match status" value="7"/>
</dbReference>
<dbReference type="Pfam" id="PF00008">
    <property type="entry name" value="EGF"/>
    <property type="match status" value="5"/>
</dbReference>
<feature type="domain" description="EGF-like" evidence="8">
    <location>
        <begin position="107"/>
        <end position="142"/>
    </location>
</feature>
<reference evidence="10" key="1">
    <citation type="submission" date="2025-08" db="UniProtKB">
        <authorList>
            <consortium name="RefSeq"/>
        </authorList>
    </citation>
    <scope>IDENTIFICATION</scope>
</reference>
<feature type="domain" description="EGF-like" evidence="8">
    <location>
        <begin position="29"/>
        <end position="67"/>
    </location>
</feature>
<feature type="domain" description="EGF-like" evidence="8">
    <location>
        <begin position="69"/>
        <end position="105"/>
    </location>
</feature>
<evidence type="ECO:0000259" key="8">
    <source>
        <dbReference type="PROSITE" id="PS50026"/>
    </source>
</evidence>
<dbReference type="PROSITE" id="PS50026">
    <property type="entry name" value="EGF_3"/>
    <property type="match status" value="8"/>
</dbReference>
<evidence type="ECO:0000256" key="5">
    <source>
        <dbReference type="ARBA" id="ARBA00023180"/>
    </source>
</evidence>
<feature type="disulfide bond" evidence="6">
    <location>
        <begin position="33"/>
        <end position="43"/>
    </location>
</feature>
<dbReference type="GO" id="GO:0030154">
    <property type="term" value="P:cell differentiation"/>
    <property type="evidence" value="ECO:0007669"/>
    <property type="project" value="UniProtKB-ARBA"/>
</dbReference>
<feature type="disulfide bond" evidence="6">
    <location>
        <begin position="95"/>
        <end position="104"/>
    </location>
</feature>
<feature type="disulfide bond" evidence="6">
    <location>
        <begin position="57"/>
        <end position="66"/>
    </location>
</feature>
<dbReference type="Pfam" id="PF00054">
    <property type="entry name" value="Laminin_G_1"/>
    <property type="match status" value="1"/>
</dbReference>
<dbReference type="CTD" id="346007"/>
<feature type="domain" description="EGF-like" evidence="8">
    <location>
        <begin position="144"/>
        <end position="181"/>
    </location>
</feature>
<gene>
    <name evidence="10" type="primary">LOC105359044</name>
</gene>
<proteinExistence type="predicted"/>
<dbReference type="SUPFAM" id="SSF57196">
    <property type="entry name" value="EGF/Laminin"/>
    <property type="match status" value="7"/>
</dbReference>
<keyword evidence="5" id="KW-0325">Glycoprotein</keyword>
<feature type="domain" description="EGF-like" evidence="8">
    <location>
        <begin position="183"/>
        <end position="219"/>
    </location>
</feature>
<feature type="disulfide bond" evidence="6">
    <location>
        <begin position="209"/>
        <end position="218"/>
    </location>
</feature>
<dbReference type="Gene3D" id="2.60.120.200">
    <property type="match status" value="2"/>
</dbReference>
<dbReference type="SMART" id="SM00282">
    <property type="entry name" value="LamG"/>
    <property type="match status" value="2"/>
</dbReference>
<keyword evidence="4 6" id="KW-1015">Disulfide bond</keyword>
<dbReference type="PANTHER" id="PTHR24049:SF29">
    <property type="entry name" value="EGF-LIKE DOMAIN-CONTAINING PROTEIN"/>
    <property type="match status" value="1"/>
</dbReference>
<evidence type="ECO:0000259" key="7">
    <source>
        <dbReference type="PROSITE" id="PS50025"/>
    </source>
</evidence>
<dbReference type="KEGG" id="csol:105359044"/>
<evidence type="ECO:0000256" key="3">
    <source>
        <dbReference type="ARBA" id="ARBA00022737"/>
    </source>
</evidence>
<sequence>MPRFFKVIGIQWHKRVITIFIAFTIMTSMASNCISNPCMYGICVDDLSSFSSYRCYCIDGYTGINCETNWNDCWSNPCLNGGTCTDAVASYNCSCLEGFVGMTCEQKYSECMNYPCQNNGTCLDYNGFTCQCLEGFSGDFCEIDTSVCNNTICKNFGECIEGPGLSFMCNCQNGWAGKYCEEDVNECNLLPCQNGGLCINVPGTYTCACLFGYTGKDCDKNIVPCQENPCRNNAICLFEDGQSVCYCVPDYHGTFCELQYNDCESKSVRCENGGSCIDGINNFTCSCPSQYTGERCTLVVETTSMDVPMYNSDVYTTEKAVPFDINTMSYTIQDDDTVVTSTENCLRNSCVTTINGEEPELVTIQNSTDKTIDTTQFTNVKEVLTIQIESRTEYDQMTFTTLGQNYTTMPEETPLLTSVSQDLSSKAINVTTFKTYAKSMDEIYPVQTSENNIFQTTIETPFGNESLTQAFTLDELDESTTMRSINSNDINQSSTTVGATAKAPVTDVSTEIPVYLDTVKTTLTPAIELTWPETTTESLVASSVERSTDADYNEAITLNSTSFSVTENITPDITTAPMVIMVPSTIIPEQTASNAVTQLDFNMPDNTEMFSRSPTTMESKATSTTSDDDFTTVTEFFKTTYGTEMIKSEMPNVVSTTEYEIVYSCTKDQCANTSLCLHNGTQCDCSYWNNCRISPSIEHAAFSGKSYIRQKFTIENGILKIFVRLKTRAKSGIFIHTLFDDERYILLYMEMEQLKFQFSCGLQTMLLGELDLPINNGYNVDIEMRFQYTVEDISDKCSGQLIVNNTLAMSGEQVLQSHESIPQFARLHLGGIPLTFSQPFAQIAMGFIGCMSSLKVNGINRDFLRDSAEAVQIQFMFIESVFSGETCERTVCDNNPCHLGATCLISPGVNFICVCPLGTHGLYCEKDTTVVQPSFSAILPGFSSYIAYGVSSSVKDHMELKMRIIPQTLEQIALIAYMGQSNSMRESSDHFSITYVRGYLMLTWDLGSGVKRIFTNSPLNIRTNKVHTLQFGRRGRDSWLYVNGIGNITGRAAGTNTRLDVSPILYIGGHKSKYFEMLPHDLPLHTGFSGCIYDIVLHTDDNVFPITMSSPATGRGVGECHRNECSHHSCKNGAVCLNYGPTYR</sequence>
<feature type="disulfide bond" evidence="6">
    <location>
        <begin position="132"/>
        <end position="141"/>
    </location>
</feature>
<dbReference type="AlphaFoldDB" id="A0AAJ6VKW2"/>
<feature type="disulfide bond" evidence="6">
    <location>
        <begin position="287"/>
        <end position="296"/>
    </location>
</feature>
<keyword evidence="2" id="KW-0732">Signal</keyword>
<evidence type="ECO:0000256" key="4">
    <source>
        <dbReference type="ARBA" id="ARBA00023157"/>
    </source>
</evidence>
<evidence type="ECO:0000313" key="10">
    <source>
        <dbReference type="RefSeq" id="XP_011493822.1"/>
    </source>
</evidence>
<dbReference type="GO" id="GO:0009653">
    <property type="term" value="P:anatomical structure morphogenesis"/>
    <property type="evidence" value="ECO:0007669"/>
    <property type="project" value="UniProtKB-ARBA"/>
</dbReference>
<dbReference type="PROSITE" id="PS00022">
    <property type="entry name" value="EGF_1"/>
    <property type="match status" value="8"/>
</dbReference>
<dbReference type="SMART" id="SM00181">
    <property type="entry name" value="EGF"/>
    <property type="match status" value="8"/>
</dbReference>
<dbReference type="GeneID" id="105359044"/>
<feature type="domain" description="EGF-like" evidence="8">
    <location>
        <begin position="221"/>
        <end position="257"/>
    </location>
</feature>
<accession>A0AAJ6VKW2</accession>
<feature type="domain" description="EGF-like" evidence="8">
    <location>
        <begin position="888"/>
        <end position="925"/>
    </location>
</feature>
<dbReference type="FunFam" id="2.10.25.10:FF:000472">
    <property type="entry name" value="Uncharacterized protein, isoform A"/>
    <property type="match status" value="2"/>
</dbReference>
<protein>
    <submittedName>
        <fullName evidence="10">Protein eyes shut</fullName>
    </submittedName>
</protein>
<organism evidence="9 10">
    <name type="scientific">Ceratosolen solmsi marchali</name>
    <dbReference type="NCBI Taxonomy" id="326594"/>
    <lineage>
        <taxon>Eukaryota</taxon>
        <taxon>Metazoa</taxon>
        <taxon>Ecdysozoa</taxon>
        <taxon>Arthropoda</taxon>
        <taxon>Hexapoda</taxon>
        <taxon>Insecta</taxon>
        <taxon>Pterygota</taxon>
        <taxon>Neoptera</taxon>
        <taxon>Endopterygota</taxon>
        <taxon>Hymenoptera</taxon>
        <taxon>Apocrita</taxon>
        <taxon>Proctotrupomorpha</taxon>
        <taxon>Chalcidoidea</taxon>
        <taxon>Agaonidae</taxon>
        <taxon>Agaoninae</taxon>
        <taxon>Ceratosolen</taxon>
    </lineage>
</organism>
<dbReference type="SUPFAM" id="SSF49899">
    <property type="entry name" value="Concanavalin A-like lectins/glucanases"/>
    <property type="match status" value="2"/>
</dbReference>
<dbReference type="GO" id="GO:0048513">
    <property type="term" value="P:animal organ development"/>
    <property type="evidence" value="ECO:0007669"/>
    <property type="project" value="UniProtKB-ARBA"/>
</dbReference>
<dbReference type="PROSITE" id="PS01186">
    <property type="entry name" value="EGF_2"/>
    <property type="match status" value="5"/>
</dbReference>
<dbReference type="RefSeq" id="XP_011493822.1">
    <property type="nucleotide sequence ID" value="XM_011495520.1"/>
</dbReference>
<dbReference type="CDD" id="cd00110">
    <property type="entry name" value="LamG"/>
    <property type="match status" value="2"/>
</dbReference>
<evidence type="ECO:0000256" key="2">
    <source>
        <dbReference type="ARBA" id="ARBA00022729"/>
    </source>
</evidence>
<dbReference type="InterPro" id="IPR018097">
    <property type="entry name" value="EGF_Ca-bd_CS"/>
</dbReference>
<dbReference type="InterPro" id="IPR000152">
    <property type="entry name" value="EGF-type_Asp/Asn_hydroxyl_site"/>
</dbReference>
<dbReference type="CDD" id="cd00054">
    <property type="entry name" value="EGF_CA"/>
    <property type="match status" value="6"/>
</dbReference>
<dbReference type="InterPro" id="IPR001791">
    <property type="entry name" value="Laminin_G"/>
</dbReference>
<keyword evidence="9" id="KW-1185">Reference proteome</keyword>
<feature type="disulfide bond" evidence="6">
    <location>
        <begin position="38"/>
        <end position="55"/>
    </location>
</feature>